<organism evidence="2 3">
    <name type="scientific">Legionella santicrucis</name>
    <dbReference type="NCBI Taxonomy" id="45074"/>
    <lineage>
        <taxon>Bacteria</taxon>
        <taxon>Pseudomonadati</taxon>
        <taxon>Pseudomonadota</taxon>
        <taxon>Gammaproteobacteria</taxon>
        <taxon>Legionellales</taxon>
        <taxon>Legionellaceae</taxon>
        <taxon>Legionella</taxon>
    </lineage>
</organism>
<sequence length="126" mass="14035">MICIFFTFIVKKSKEIVVLNLFVIYFVILVANKIYVLGGSRMAYAKGFFSASTANTTNNEKATTEDAAYLASTLEALEKRVTQIMKVKMQTQNTAEAADCESAIQQLERCRQDVVSNAEISHSPRP</sequence>
<proteinExistence type="predicted"/>
<dbReference type="AlphaFoldDB" id="A0A0W0Y9W8"/>
<name>A0A0W0Y9W8_9GAMM</name>
<evidence type="ECO:0000256" key="1">
    <source>
        <dbReference type="SAM" id="Phobius"/>
    </source>
</evidence>
<gene>
    <name evidence="2" type="primary">ligB</name>
    <name evidence="2" type="ORF">Lsan_3789</name>
</gene>
<comment type="caution">
    <text evidence="2">The sequence shown here is derived from an EMBL/GenBank/DDBJ whole genome shotgun (WGS) entry which is preliminary data.</text>
</comment>
<feature type="transmembrane region" description="Helical" evidence="1">
    <location>
        <begin position="16"/>
        <end position="36"/>
    </location>
</feature>
<dbReference type="STRING" id="45074.Lsan_3789"/>
<keyword evidence="1" id="KW-0472">Membrane</keyword>
<evidence type="ECO:0000313" key="3">
    <source>
        <dbReference type="Proteomes" id="UP000054703"/>
    </source>
</evidence>
<dbReference type="EMBL" id="LNYU01000091">
    <property type="protein sequence ID" value="KTD53379.1"/>
    <property type="molecule type" value="Genomic_DNA"/>
</dbReference>
<evidence type="ECO:0000313" key="2">
    <source>
        <dbReference type="EMBL" id="KTD53379.1"/>
    </source>
</evidence>
<keyword evidence="1" id="KW-0812">Transmembrane</keyword>
<dbReference type="PATRIC" id="fig|45074.5.peg.4070"/>
<reference evidence="2 3" key="1">
    <citation type="submission" date="2015-11" db="EMBL/GenBank/DDBJ databases">
        <title>Genomic analysis of 38 Legionella species identifies large and diverse effector repertoires.</title>
        <authorList>
            <person name="Burstein D."/>
            <person name="Amaro F."/>
            <person name="Zusman T."/>
            <person name="Lifshitz Z."/>
            <person name="Cohen O."/>
            <person name="Gilbert J.A."/>
            <person name="Pupko T."/>
            <person name="Shuman H.A."/>
            <person name="Segal G."/>
        </authorList>
    </citation>
    <scope>NUCLEOTIDE SEQUENCE [LARGE SCALE GENOMIC DNA]</scope>
    <source>
        <strain evidence="2 3">SC-63-C7</strain>
    </source>
</reference>
<protein>
    <submittedName>
        <fullName evidence="2">LigB protein (Part of the Dot/Icm secretion system)</fullName>
    </submittedName>
</protein>
<keyword evidence="1" id="KW-1133">Transmembrane helix</keyword>
<accession>A0A0W0Y9W8</accession>
<keyword evidence="3" id="KW-1185">Reference proteome</keyword>
<dbReference type="Proteomes" id="UP000054703">
    <property type="component" value="Unassembled WGS sequence"/>
</dbReference>